<proteinExistence type="predicted"/>
<comment type="caution">
    <text evidence="2">The sequence shown here is derived from an EMBL/GenBank/DDBJ whole genome shotgun (WGS) entry which is preliminary data.</text>
</comment>
<dbReference type="Proteomes" id="UP000177001">
    <property type="component" value="Unassembled WGS sequence"/>
</dbReference>
<reference evidence="2 3" key="1">
    <citation type="journal article" date="2016" name="Nat. Commun.">
        <title>Thousands of microbial genomes shed light on interconnected biogeochemical processes in an aquifer system.</title>
        <authorList>
            <person name="Anantharaman K."/>
            <person name="Brown C.T."/>
            <person name="Hug L.A."/>
            <person name="Sharon I."/>
            <person name="Castelle C.J."/>
            <person name="Probst A.J."/>
            <person name="Thomas B.C."/>
            <person name="Singh A."/>
            <person name="Wilkins M.J."/>
            <person name="Karaoz U."/>
            <person name="Brodie E.L."/>
            <person name="Williams K.H."/>
            <person name="Hubbard S.S."/>
            <person name="Banfield J.F."/>
        </authorList>
    </citation>
    <scope>NUCLEOTIDE SEQUENCE [LARGE SCALE GENOMIC DNA]</scope>
</reference>
<organism evidence="2 3">
    <name type="scientific">Candidatus Nomurabacteria bacterium RIFCSPLOWO2_01_FULL_36_16</name>
    <dbReference type="NCBI Taxonomy" id="1801767"/>
    <lineage>
        <taxon>Bacteria</taxon>
        <taxon>Candidatus Nomuraibacteriota</taxon>
    </lineage>
</organism>
<sequence>MNYNKLATKEVVQKVVQALGKRNVEAVVVENGREALAKIKELIPKNTSVMNGSSVTLEQIGFIDYLKEEKHGWNNLHAGIIAEKDPTKQSLLRKQALLSDYYLGSVHALAETGEFIIASNTGSQLPHIVFSSSNLIFVVSTKKIVPTLPDATNRLIKHVVPLEDAQMKRKYGVGTAVNKVFTFYNENPMMGRKIIMILVNDDLGF</sequence>
<evidence type="ECO:0000259" key="1">
    <source>
        <dbReference type="Pfam" id="PF02589"/>
    </source>
</evidence>
<accession>A0A1F6WY55</accession>
<gene>
    <name evidence="2" type="ORF">A3A91_01150</name>
</gene>
<dbReference type="PANTHER" id="PTHR36179">
    <property type="entry name" value="LUD_DOM DOMAIN-CONTAINING PROTEIN"/>
    <property type="match status" value="1"/>
</dbReference>
<dbReference type="SUPFAM" id="SSF100950">
    <property type="entry name" value="NagB/RpiA/CoA transferase-like"/>
    <property type="match status" value="1"/>
</dbReference>
<name>A0A1F6WY55_9BACT</name>
<dbReference type="InterPro" id="IPR003741">
    <property type="entry name" value="LUD_dom"/>
</dbReference>
<dbReference type="EMBL" id="MFUR01000010">
    <property type="protein sequence ID" value="OGI86808.1"/>
    <property type="molecule type" value="Genomic_DNA"/>
</dbReference>
<dbReference type="PANTHER" id="PTHR36179:SF2">
    <property type="entry name" value="LUD DOMAIN-CONTAINING PROTEIN"/>
    <property type="match status" value="1"/>
</dbReference>
<dbReference type="AlphaFoldDB" id="A0A1F6WY55"/>
<dbReference type="InterPro" id="IPR037171">
    <property type="entry name" value="NagB/RpiA_transferase-like"/>
</dbReference>
<evidence type="ECO:0000313" key="2">
    <source>
        <dbReference type="EMBL" id="OGI86808.1"/>
    </source>
</evidence>
<dbReference type="InterPro" id="IPR024185">
    <property type="entry name" value="FTHF_cligase-like_sf"/>
</dbReference>
<dbReference type="Gene3D" id="3.40.50.10420">
    <property type="entry name" value="NagB/RpiA/CoA transferase-like"/>
    <property type="match status" value="1"/>
</dbReference>
<feature type="domain" description="LUD" evidence="1">
    <location>
        <begin position="13"/>
        <end position="157"/>
    </location>
</feature>
<protein>
    <recommendedName>
        <fullName evidence="1">LUD domain-containing protein</fullName>
    </recommendedName>
</protein>
<dbReference type="Pfam" id="PF02589">
    <property type="entry name" value="LUD_dom"/>
    <property type="match status" value="1"/>
</dbReference>
<evidence type="ECO:0000313" key="3">
    <source>
        <dbReference type="Proteomes" id="UP000177001"/>
    </source>
</evidence>